<feature type="compositionally biased region" description="Polar residues" evidence="1">
    <location>
        <begin position="63"/>
        <end position="87"/>
    </location>
</feature>
<feature type="compositionally biased region" description="Pro residues" evidence="1">
    <location>
        <begin position="1"/>
        <end position="10"/>
    </location>
</feature>
<evidence type="ECO:0000256" key="1">
    <source>
        <dbReference type="SAM" id="MobiDB-lite"/>
    </source>
</evidence>
<evidence type="ECO:0000313" key="2">
    <source>
        <dbReference type="EMBL" id="CAD7450446.1"/>
    </source>
</evidence>
<reference evidence="2" key="1">
    <citation type="submission" date="2020-11" db="EMBL/GenBank/DDBJ databases">
        <authorList>
            <person name="Tran Van P."/>
        </authorList>
    </citation>
    <scope>NUCLEOTIDE SEQUENCE</scope>
</reference>
<feature type="region of interest" description="Disordered" evidence="1">
    <location>
        <begin position="1"/>
        <end position="27"/>
    </location>
</feature>
<feature type="compositionally biased region" description="Polar residues" evidence="1">
    <location>
        <begin position="13"/>
        <end position="24"/>
    </location>
</feature>
<sequence length="97" mass="10352">MQTPTTPQPATPSQVSAIPSSTVQPSVAPSTTVLVTPPTQLPTKQVIQIRPAQPVTQIRLQPVTAATSNNTQRRGLSLTHNSLSQEEVAQKKKGNYV</sequence>
<dbReference type="AlphaFoldDB" id="A0A7R9FBL6"/>
<gene>
    <name evidence="2" type="ORF">TBIB3V08_LOCUS12716</name>
</gene>
<organism evidence="2">
    <name type="scientific">Timema bartmani</name>
    <dbReference type="NCBI Taxonomy" id="61472"/>
    <lineage>
        <taxon>Eukaryota</taxon>
        <taxon>Metazoa</taxon>
        <taxon>Ecdysozoa</taxon>
        <taxon>Arthropoda</taxon>
        <taxon>Hexapoda</taxon>
        <taxon>Insecta</taxon>
        <taxon>Pterygota</taxon>
        <taxon>Neoptera</taxon>
        <taxon>Polyneoptera</taxon>
        <taxon>Phasmatodea</taxon>
        <taxon>Timematodea</taxon>
        <taxon>Timematoidea</taxon>
        <taxon>Timematidae</taxon>
        <taxon>Timema</taxon>
    </lineage>
</organism>
<feature type="region of interest" description="Disordered" evidence="1">
    <location>
        <begin position="63"/>
        <end position="97"/>
    </location>
</feature>
<proteinExistence type="predicted"/>
<protein>
    <submittedName>
        <fullName evidence="2">Uncharacterized protein</fullName>
    </submittedName>
</protein>
<accession>A0A7R9FBL6</accession>
<name>A0A7R9FBL6_9NEOP</name>
<dbReference type="EMBL" id="OD575469">
    <property type="protein sequence ID" value="CAD7450446.1"/>
    <property type="molecule type" value="Genomic_DNA"/>
</dbReference>